<evidence type="ECO:0000313" key="1">
    <source>
        <dbReference type="EMBL" id="CDS20124.1"/>
    </source>
</evidence>
<reference evidence="1" key="2">
    <citation type="submission" date="2014-06" db="EMBL/GenBank/DDBJ databases">
        <authorList>
            <person name="Aslett M."/>
        </authorList>
    </citation>
    <scope>NUCLEOTIDE SEQUENCE</scope>
</reference>
<gene>
    <name evidence="1" type="ORF">EgrG_000232200</name>
</gene>
<evidence type="ECO:0000313" key="3">
    <source>
        <dbReference type="WBParaSite" id="EgrG_000232200"/>
    </source>
</evidence>
<protein>
    <submittedName>
        <fullName evidence="3">TAXi_C domain-containing protein</fullName>
    </submittedName>
</protein>
<dbReference type="EMBL" id="LK028580">
    <property type="protein sequence ID" value="CDS20124.1"/>
    <property type="molecule type" value="Genomic_DNA"/>
</dbReference>
<sequence length="162" mass="18423">MSRQLSFSCTRENLRAGLLFTPFSTCHVDSLIGLPLALRASHAPQALPHSLGTVASMHFQMQPSFTKPSGGLYLDKNTCYYDYRRSRCYSRFSICTRVPMRTSDSDASVCTLRAIRRVPATPQLLQHIPPHLHHVLNQTQFVRTNDEERFSTCLRFSQQGPH</sequence>
<dbReference type="AlphaFoldDB" id="A0A068WNQ0"/>
<name>A0A068WNQ0_ECHGR</name>
<evidence type="ECO:0000313" key="2">
    <source>
        <dbReference type="Proteomes" id="UP000492820"/>
    </source>
</evidence>
<organism evidence="1">
    <name type="scientific">Echinococcus granulosus</name>
    <name type="common">Hydatid tapeworm</name>
    <dbReference type="NCBI Taxonomy" id="6210"/>
    <lineage>
        <taxon>Eukaryota</taxon>
        <taxon>Metazoa</taxon>
        <taxon>Spiralia</taxon>
        <taxon>Lophotrochozoa</taxon>
        <taxon>Platyhelminthes</taxon>
        <taxon>Cestoda</taxon>
        <taxon>Eucestoda</taxon>
        <taxon>Cyclophyllidea</taxon>
        <taxon>Taeniidae</taxon>
        <taxon>Echinococcus</taxon>
        <taxon>Echinococcus granulosus group</taxon>
    </lineage>
</organism>
<reference evidence="1 2" key="1">
    <citation type="journal article" date="2013" name="Nature">
        <title>The genomes of four tapeworm species reveal adaptations to parasitism.</title>
        <authorList>
            <person name="Tsai I.J."/>
            <person name="Zarowiecki M."/>
            <person name="Holroyd N."/>
            <person name="Garciarrubio A."/>
            <person name="Sanchez-Flores A."/>
            <person name="Brooks K.L."/>
            <person name="Tracey A."/>
            <person name="Bobes R.J."/>
            <person name="Fragoso G."/>
            <person name="Sciutto E."/>
            <person name="Aslett M."/>
            <person name="Beasley H."/>
            <person name="Bennett H.M."/>
            <person name="Cai J."/>
            <person name="Camicia F."/>
            <person name="Clark R."/>
            <person name="Cucher M."/>
            <person name="De Silva N."/>
            <person name="Day T.A."/>
            <person name="Deplazes P."/>
            <person name="Estrada K."/>
            <person name="Fernandez C."/>
            <person name="Holland P.W."/>
            <person name="Hou J."/>
            <person name="Hu S."/>
            <person name="Huckvale T."/>
            <person name="Hung S.S."/>
            <person name="Kamenetzky L."/>
            <person name="Keane J.A."/>
            <person name="Kiss F."/>
            <person name="Koziol U."/>
            <person name="Lambert O."/>
            <person name="Liu K."/>
            <person name="Luo X."/>
            <person name="Luo Y."/>
            <person name="Macchiaroli N."/>
            <person name="Nichol S."/>
            <person name="Paps J."/>
            <person name="Parkinson J."/>
            <person name="Pouchkina-Stantcheva N."/>
            <person name="Riddiford N."/>
            <person name="Rosenzvit M."/>
            <person name="Salinas G."/>
            <person name="Wasmuth J.D."/>
            <person name="Zamanian M."/>
            <person name="Zheng Y."/>
            <person name="Cai X."/>
            <person name="Soberon X."/>
            <person name="Olson P.D."/>
            <person name="Laclette J.P."/>
            <person name="Brehm K."/>
            <person name="Berriman M."/>
            <person name="Garciarrubio A."/>
            <person name="Bobes R.J."/>
            <person name="Fragoso G."/>
            <person name="Sanchez-Flores A."/>
            <person name="Estrada K."/>
            <person name="Cevallos M.A."/>
            <person name="Morett E."/>
            <person name="Gonzalez V."/>
            <person name="Portillo T."/>
            <person name="Ochoa-Leyva A."/>
            <person name="Jose M.V."/>
            <person name="Sciutto E."/>
            <person name="Landa A."/>
            <person name="Jimenez L."/>
            <person name="Valdes V."/>
            <person name="Carrero J.C."/>
            <person name="Larralde C."/>
            <person name="Morales-Montor J."/>
            <person name="Limon-Lason J."/>
            <person name="Soberon X."/>
            <person name="Laclette J.P."/>
        </authorList>
    </citation>
    <scope>NUCLEOTIDE SEQUENCE [LARGE SCALE GENOMIC DNA]</scope>
</reference>
<proteinExistence type="predicted"/>
<accession>A0A068WNQ0</accession>
<dbReference type="WBParaSite" id="EgrG_000232200">
    <property type="protein sequence ID" value="EgrG_000232200"/>
    <property type="gene ID" value="EgrG_000232200"/>
</dbReference>
<dbReference type="Proteomes" id="UP000492820">
    <property type="component" value="Unassembled WGS sequence"/>
</dbReference>
<reference evidence="3" key="3">
    <citation type="submission" date="2020-10" db="UniProtKB">
        <authorList>
            <consortium name="WormBaseParasite"/>
        </authorList>
    </citation>
    <scope>IDENTIFICATION</scope>
</reference>